<dbReference type="SUPFAM" id="SSF88659">
    <property type="entry name" value="Sigma3 and sigma4 domains of RNA polymerase sigma factors"/>
    <property type="match status" value="1"/>
</dbReference>
<dbReference type="Pfam" id="PF04545">
    <property type="entry name" value="Sigma70_r4"/>
    <property type="match status" value="1"/>
</dbReference>
<dbReference type="CDD" id="cd06171">
    <property type="entry name" value="Sigma70_r4"/>
    <property type="match status" value="1"/>
</dbReference>
<dbReference type="GO" id="GO:0006352">
    <property type="term" value="P:DNA-templated transcription initiation"/>
    <property type="evidence" value="ECO:0007669"/>
    <property type="project" value="InterPro"/>
</dbReference>
<dbReference type="GO" id="GO:0003700">
    <property type="term" value="F:DNA-binding transcription factor activity"/>
    <property type="evidence" value="ECO:0007669"/>
    <property type="project" value="InterPro"/>
</dbReference>
<gene>
    <name evidence="2" type="ORF">FZC75_11330</name>
</gene>
<dbReference type="OrthoDB" id="2784268at2"/>
<organism evidence="2 3">
    <name type="scientific">Sutcliffiella horikoshii</name>
    <dbReference type="NCBI Taxonomy" id="79883"/>
    <lineage>
        <taxon>Bacteria</taxon>
        <taxon>Bacillati</taxon>
        <taxon>Bacillota</taxon>
        <taxon>Bacilli</taxon>
        <taxon>Bacillales</taxon>
        <taxon>Bacillaceae</taxon>
        <taxon>Sutcliffiella</taxon>
    </lineage>
</organism>
<dbReference type="PROSITE" id="PS00716">
    <property type="entry name" value="SIGMA70_2"/>
    <property type="match status" value="1"/>
</dbReference>
<feature type="domain" description="RNA polymerase sigma-70" evidence="1">
    <location>
        <begin position="442"/>
        <end position="468"/>
    </location>
</feature>
<dbReference type="Gene3D" id="1.10.10.10">
    <property type="entry name" value="Winged helix-like DNA-binding domain superfamily/Winged helix DNA-binding domain"/>
    <property type="match status" value="1"/>
</dbReference>
<accession>A0A5D4T7P9</accession>
<dbReference type="PRINTS" id="PR00046">
    <property type="entry name" value="SIGMA70FCT"/>
</dbReference>
<protein>
    <recommendedName>
        <fullName evidence="1">RNA polymerase sigma-70 domain-containing protein</fullName>
    </recommendedName>
</protein>
<name>A0A5D4T7P9_9BACI</name>
<evidence type="ECO:0000313" key="2">
    <source>
        <dbReference type="EMBL" id="TYS71747.1"/>
    </source>
</evidence>
<dbReference type="AlphaFoldDB" id="A0A5D4T7P9"/>
<dbReference type="InterPro" id="IPR036388">
    <property type="entry name" value="WH-like_DNA-bd_sf"/>
</dbReference>
<comment type="caution">
    <text evidence="2">The sequence shown here is derived from an EMBL/GenBank/DDBJ whole genome shotgun (WGS) entry which is preliminary data.</text>
</comment>
<evidence type="ECO:0000259" key="1">
    <source>
        <dbReference type="PROSITE" id="PS00716"/>
    </source>
</evidence>
<dbReference type="InterPro" id="IPR000943">
    <property type="entry name" value="RNA_pol_sigma70"/>
</dbReference>
<sequence length="1091" mass="127251">MQDYIKLPTIIEDIEEIHSERIRKFIKESEREGDKFSVDYFRALFQNNREEFMVLMDELALRGFTFHTVKRNNLLPSYSDKLSSYLKVTRGGLSFKNLDLNLLGIAGMFNRFDVVSDLFFHKIPLQRFTHLNANISLDLVKREFEKSGFHLVEDTEEILTNKDSDSTLVYKISETSEPTVIKEKMLNYRLTVSHVFEHNKYLSFQRYCLEQQIKFVDEITEDVIQKYTLSDGVGIKKVSNVREKLQEIGYCLSTRSFKKKDVLPKKEKPAPVILYSGSFPVQEVFAENKFNKFRQFCSSHKLVTIGDIKSTHLDKFGSTLGIGKKKHVEIMEIMSEYESTKWHAQKVNFENCLIFDEFRDIPVRNILSAFQFNIDTESTMTLEELNGLKRMEITDFGSETIMELQQKLSKVVKPKEVGDSLKSALKENEYKIIKYRFEEKLTLEETGSHFSVTRERVRQIEAKAIKKISQRLGIIYFYNIIFLLSPSKSFITRDEITQILGEESLYIVEILKQGELGFTYFEKLDSFFFNYNKEFEFLALDDFFGDLPNTFFFEDYQSTLEEVLETIGVDEPSVPMIESLIESYGYRRYGEIYAKSRLSLTDVLDILFKNYVDGPLRIDEDGVEYLASLAKKYLNYTISSTLRGVDARLRDCPNIMLVDSATFRWFDLASFDSEIIEEIDKYIQKRFEVVDVINVEELFIEFNGKLKALKVNSKLHLYSLLRYFLDEKYVVGKGNTLNIFKNDSNKLTIEQSLMKIIESLGGYCDKAQIQEELQWQMYKIDLGISSSKKLLAWGKNKVILFEKIGLSDLEKAGLISLTKKMLKDGYTTTGILYKELMFDPSLSQIISQKGVDDQWKLSSILKIIIPELRGHVNFIYMEGSSFTSFESVMIHHFQEETTRKELRSFAVDFGYKEVMASNMMKKLLDQGDFVEIDLDKLYPGDKFHIEEEAVNELLMLVEGFQGNAAYLPLSKISGYRRKLPSIDFRWNPYLMKTILLKNGYRQITKIMSDYRYDKILMVKEDSPLKTFEELVHYVLKNEYEGNMHQTQVYDFLVEKGILREQDSLYSKVLPHELKDFDNLVNVDSLGIVTLR</sequence>
<dbReference type="RefSeq" id="WP_148979403.1">
    <property type="nucleotide sequence ID" value="NZ_JBNILM010000007.1"/>
</dbReference>
<dbReference type="EMBL" id="VTET01000005">
    <property type="protein sequence ID" value="TYS71747.1"/>
    <property type="molecule type" value="Genomic_DNA"/>
</dbReference>
<proteinExistence type="predicted"/>
<dbReference type="InterPro" id="IPR007630">
    <property type="entry name" value="RNA_pol_sigma70_r4"/>
</dbReference>
<reference evidence="2 3" key="1">
    <citation type="submission" date="2019-08" db="EMBL/GenBank/DDBJ databases">
        <title>Bacillus genomes from the desert of Cuatro Cienegas, Coahuila.</title>
        <authorList>
            <person name="Olmedo-Alvarez G."/>
        </authorList>
    </citation>
    <scope>NUCLEOTIDE SEQUENCE [LARGE SCALE GENOMIC DNA]</scope>
    <source>
        <strain evidence="2 3">CH98b_3T</strain>
    </source>
</reference>
<dbReference type="Proteomes" id="UP000324517">
    <property type="component" value="Unassembled WGS sequence"/>
</dbReference>
<dbReference type="InterPro" id="IPR013324">
    <property type="entry name" value="RNA_pol_sigma_r3/r4-like"/>
</dbReference>
<evidence type="ECO:0000313" key="3">
    <source>
        <dbReference type="Proteomes" id="UP000324517"/>
    </source>
</evidence>